<dbReference type="OrthoDB" id="9799092at2"/>
<dbReference type="PROSITE" id="PS51186">
    <property type="entry name" value="GNAT"/>
    <property type="match status" value="2"/>
</dbReference>
<dbReference type="RefSeq" id="WP_003961695.1">
    <property type="nucleotide sequence ID" value="NZ_CM000913.1"/>
</dbReference>
<evidence type="ECO:0000256" key="1">
    <source>
        <dbReference type="ARBA" id="ARBA00022679"/>
    </source>
</evidence>
<name>E2Q4P5_STRCL</name>
<organism evidence="4 5">
    <name type="scientific">Streptomyces clavuligerus</name>
    <dbReference type="NCBI Taxonomy" id="1901"/>
    <lineage>
        <taxon>Bacteria</taxon>
        <taxon>Bacillati</taxon>
        <taxon>Actinomycetota</taxon>
        <taxon>Actinomycetes</taxon>
        <taxon>Kitasatosporales</taxon>
        <taxon>Streptomycetaceae</taxon>
        <taxon>Streptomyces</taxon>
    </lineage>
</organism>
<feature type="domain" description="N-acetyltransferase" evidence="3">
    <location>
        <begin position="3"/>
        <end position="150"/>
    </location>
</feature>
<feature type="domain" description="N-acetyltransferase" evidence="3">
    <location>
        <begin position="163"/>
        <end position="313"/>
    </location>
</feature>
<dbReference type="InterPro" id="IPR050832">
    <property type="entry name" value="Bact_Acetyltransf"/>
</dbReference>
<dbReference type="InterPro" id="IPR016181">
    <property type="entry name" value="Acyl_CoA_acyltransferase"/>
</dbReference>
<dbReference type="CDD" id="cd04301">
    <property type="entry name" value="NAT_SF"/>
    <property type="match status" value="1"/>
</dbReference>
<proteinExistence type="predicted"/>
<keyword evidence="2" id="KW-0012">Acyltransferase</keyword>
<dbReference type="SUPFAM" id="SSF55729">
    <property type="entry name" value="Acyl-CoA N-acyltransferases (Nat)"/>
    <property type="match status" value="2"/>
</dbReference>
<keyword evidence="1 4" id="KW-0808">Transferase</keyword>
<reference evidence="4 5" key="1">
    <citation type="journal article" date="2010" name="Genome Biol. Evol.">
        <title>The sequence of a 1.8-mb bacterial linear plasmid reveals a rich evolutionary reservoir of secondary metabolic pathways.</title>
        <authorList>
            <person name="Medema M.H."/>
            <person name="Trefzer A."/>
            <person name="Kovalchuk A."/>
            <person name="van den Berg M."/>
            <person name="Mueller U."/>
            <person name="Heijne W."/>
            <person name="Wu L."/>
            <person name="Alam M.T."/>
            <person name="Ronning C.M."/>
            <person name="Nierman W.C."/>
            <person name="Bovenberg R.A.L."/>
            <person name="Breitling R."/>
            <person name="Takano E."/>
        </authorList>
    </citation>
    <scope>NUCLEOTIDE SEQUENCE [LARGE SCALE GENOMIC DNA]</scope>
    <source>
        <strain evidence="5">ATCC 27064 / DSM 738 / JCM 4710 / NBRC 13307 / NCIMB 12785 / NRRL 3585 / VKM Ac-602</strain>
    </source>
</reference>
<sequence>MDLTIRPAVPDDAPMVCRLLNAVDLIEIGREETDLVSVQADLTHPEAALAENSWLALRDGEPVGYGLLWDDSGAERIDMDQYVLPDHQDVADRLFELMEAQAVRRAGANGAERAVVHLHLHARPTVDTALLLRRGWSAVRRHHVLTRPLDPAADRVPVLPDGLALRACHTEEDRRRAHALLQESFAEHYDHQPRSYERWLGDLGELIDWSLVWLVSLDGRGDAAAAVTSNHREAHGWINNLGVRAEFRGRGIAGLLLRHAFGVYAELGRDTIGLGVDTDNATGALRLYEGHGMGVHYAVDTWEVALPVPAAAP</sequence>
<dbReference type="Proteomes" id="UP000002357">
    <property type="component" value="Chromosome"/>
</dbReference>
<dbReference type="PANTHER" id="PTHR43877">
    <property type="entry name" value="AMINOALKYLPHOSPHONATE N-ACETYLTRANSFERASE-RELATED-RELATED"/>
    <property type="match status" value="1"/>
</dbReference>
<dbReference type="EMBL" id="CM000913">
    <property type="protein sequence ID" value="EFG09054.1"/>
    <property type="molecule type" value="Genomic_DNA"/>
</dbReference>
<dbReference type="Gene3D" id="3.40.630.30">
    <property type="match status" value="1"/>
</dbReference>
<dbReference type="STRING" id="1901.BB341_08835"/>
<protein>
    <submittedName>
        <fullName evidence="4">GCN5-related N-acetyltransferase</fullName>
    </submittedName>
</protein>
<dbReference type="AlphaFoldDB" id="E2Q4P5"/>
<evidence type="ECO:0000313" key="5">
    <source>
        <dbReference type="Proteomes" id="UP000002357"/>
    </source>
</evidence>
<keyword evidence="5" id="KW-1185">Reference proteome</keyword>
<dbReference type="Pfam" id="PF00583">
    <property type="entry name" value="Acetyltransf_1"/>
    <property type="match status" value="1"/>
</dbReference>
<evidence type="ECO:0000256" key="2">
    <source>
        <dbReference type="ARBA" id="ARBA00023315"/>
    </source>
</evidence>
<dbReference type="GeneID" id="93729528"/>
<evidence type="ECO:0000259" key="3">
    <source>
        <dbReference type="PROSITE" id="PS51186"/>
    </source>
</evidence>
<gene>
    <name evidence="4" type="ORF">SCLAV_3980</name>
</gene>
<evidence type="ECO:0000313" key="4">
    <source>
        <dbReference type="EMBL" id="EFG09054.1"/>
    </source>
</evidence>
<accession>E2Q4P5</accession>
<dbReference type="PANTHER" id="PTHR43877:SF2">
    <property type="entry name" value="AMINOALKYLPHOSPHONATE N-ACETYLTRANSFERASE-RELATED"/>
    <property type="match status" value="1"/>
</dbReference>
<dbReference type="eggNOG" id="COG0456">
    <property type="taxonomic scope" value="Bacteria"/>
</dbReference>
<dbReference type="InterPro" id="IPR000182">
    <property type="entry name" value="GNAT_dom"/>
</dbReference>
<dbReference type="GO" id="GO:0016747">
    <property type="term" value="F:acyltransferase activity, transferring groups other than amino-acyl groups"/>
    <property type="evidence" value="ECO:0007669"/>
    <property type="project" value="InterPro"/>
</dbReference>
<dbReference type="KEGG" id="sclf:BB341_08835"/>